<dbReference type="InterPro" id="IPR000644">
    <property type="entry name" value="CBS_dom"/>
</dbReference>
<reference evidence="5 6" key="1">
    <citation type="submission" date="2020-08" db="EMBL/GenBank/DDBJ databases">
        <title>Genomic Encyclopedia of Type Strains, Phase IV (KMG-IV): sequencing the most valuable type-strain genomes for metagenomic binning, comparative biology and taxonomic classification.</title>
        <authorList>
            <person name="Goeker M."/>
        </authorList>
    </citation>
    <scope>NUCLEOTIDE SEQUENCE [LARGE SCALE GENOMIC DNA]</scope>
    <source>
        <strain evidence="5 6">DSM 16268</strain>
    </source>
</reference>
<dbReference type="InterPro" id="IPR046342">
    <property type="entry name" value="CBS_dom_sf"/>
</dbReference>
<feature type="domain" description="CBS" evidence="4">
    <location>
        <begin position="7"/>
        <end position="63"/>
    </location>
</feature>
<evidence type="ECO:0000256" key="2">
    <source>
        <dbReference type="PROSITE-ProRule" id="PRU00703"/>
    </source>
</evidence>
<sequence length="239" mass="25737">MRVEAVMTSPVVSVERATPIADAARLMLANEISGLPVVSSEGALVGIVSEGDFLRRGELGTERKRPRWLEFLAGPGRLAEDYVRSHGRHVDEVMTEAVATVTPDTPLEDAVEIMAKRRIKRLPVVAGGRLIGIVTRSDLLRALTAALPADAAPTDDRRIRAAIEAQLDKADWLGNGLIRVAVADGTVTLDGAIFDERQRQAARVLAENVPGVKSVVDQLVWIEPMSGFVVMPPEGRPIG</sequence>
<name>A0A7W9CTD0_9HYPH</name>
<evidence type="ECO:0000313" key="6">
    <source>
        <dbReference type="Proteomes" id="UP000523821"/>
    </source>
</evidence>
<dbReference type="Pfam" id="PF04972">
    <property type="entry name" value="BON"/>
    <property type="match status" value="1"/>
</dbReference>
<dbReference type="PROSITE" id="PS51371">
    <property type="entry name" value="CBS"/>
    <property type="match status" value="2"/>
</dbReference>
<dbReference type="PROSITE" id="PS50914">
    <property type="entry name" value="BON"/>
    <property type="match status" value="1"/>
</dbReference>
<evidence type="ECO:0000256" key="1">
    <source>
        <dbReference type="ARBA" id="ARBA00023122"/>
    </source>
</evidence>
<dbReference type="PIRSF" id="PIRSF036990">
    <property type="entry name" value="UCP036990_CBS_BON"/>
    <property type="match status" value="1"/>
</dbReference>
<dbReference type="Gene3D" id="3.10.580.10">
    <property type="entry name" value="CBS-domain"/>
    <property type="match status" value="1"/>
</dbReference>
<organism evidence="5 6">
    <name type="scientific">Prosthecomicrobium pneumaticum</name>
    <dbReference type="NCBI Taxonomy" id="81895"/>
    <lineage>
        <taxon>Bacteria</taxon>
        <taxon>Pseudomonadati</taxon>
        <taxon>Pseudomonadota</taxon>
        <taxon>Alphaproteobacteria</taxon>
        <taxon>Hyphomicrobiales</taxon>
        <taxon>Kaistiaceae</taxon>
        <taxon>Prosthecomicrobium</taxon>
    </lineage>
</organism>
<dbReference type="AlphaFoldDB" id="A0A7W9CTD0"/>
<evidence type="ECO:0000259" key="4">
    <source>
        <dbReference type="PROSITE" id="PS51371"/>
    </source>
</evidence>
<keyword evidence="6" id="KW-1185">Reference proteome</keyword>
<dbReference type="RefSeq" id="WP_183851865.1">
    <property type="nucleotide sequence ID" value="NZ_JACHOO010000001.1"/>
</dbReference>
<dbReference type="Pfam" id="PF00571">
    <property type="entry name" value="CBS"/>
    <property type="match status" value="2"/>
</dbReference>
<dbReference type="SMART" id="SM00116">
    <property type="entry name" value="CBS"/>
    <property type="match status" value="2"/>
</dbReference>
<accession>A0A7W9CTD0</accession>
<comment type="caution">
    <text evidence="5">The sequence shown here is derived from an EMBL/GenBank/DDBJ whole genome shotgun (WGS) entry which is preliminary data.</text>
</comment>
<feature type="domain" description="CBS" evidence="4">
    <location>
        <begin position="94"/>
        <end position="149"/>
    </location>
</feature>
<dbReference type="SUPFAM" id="SSF54631">
    <property type="entry name" value="CBS-domain pair"/>
    <property type="match status" value="1"/>
</dbReference>
<dbReference type="PANTHER" id="PTHR43080">
    <property type="entry name" value="CBS DOMAIN-CONTAINING PROTEIN CBSX3, MITOCHONDRIAL"/>
    <property type="match status" value="1"/>
</dbReference>
<keyword evidence="1 2" id="KW-0129">CBS domain</keyword>
<dbReference type="PANTHER" id="PTHR43080:SF26">
    <property type="entry name" value="REGULATORY PROTEIN"/>
    <property type="match status" value="1"/>
</dbReference>
<dbReference type="CDD" id="cd04586">
    <property type="entry name" value="CBS_pair_BON_assoc"/>
    <property type="match status" value="1"/>
</dbReference>
<dbReference type="EMBL" id="JACHOO010000001">
    <property type="protein sequence ID" value="MBB5751299.1"/>
    <property type="molecule type" value="Genomic_DNA"/>
</dbReference>
<dbReference type="Gene3D" id="3.30.1340.30">
    <property type="match status" value="1"/>
</dbReference>
<evidence type="ECO:0000313" key="5">
    <source>
        <dbReference type="EMBL" id="MBB5751299.1"/>
    </source>
</evidence>
<dbReference type="Proteomes" id="UP000523821">
    <property type="component" value="Unassembled WGS sequence"/>
</dbReference>
<evidence type="ECO:0000259" key="3">
    <source>
        <dbReference type="PROSITE" id="PS50914"/>
    </source>
</evidence>
<dbReference type="InterPro" id="IPR017080">
    <property type="entry name" value="UCP036990_CBS_BON"/>
</dbReference>
<dbReference type="InterPro" id="IPR051257">
    <property type="entry name" value="Diverse_CBS-Domain"/>
</dbReference>
<proteinExistence type="predicted"/>
<dbReference type="InterPro" id="IPR014004">
    <property type="entry name" value="Transpt-assoc_nodulatn_dom_bac"/>
</dbReference>
<feature type="domain" description="BON" evidence="3">
    <location>
        <begin position="155"/>
        <end position="223"/>
    </location>
</feature>
<gene>
    <name evidence="5" type="ORF">GGQ63_000342</name>
</gene>
<dbReference type="InterPro" id="IPR007055">
    <property type="entry name" value="BON_dom"/>
</dbReference>
<protein>
    <submittedName>
        <fullName evidence="5">CBS domain-containing protein</fullName>
    </submittedName>
</protein>
<dbReference type="SMART" id="SM00749">
    <property type="entry name" value="BON"/>
    <property type="match status" value="1"/>
</dbReference>